<dbReference type="SMART" id="SM00213">
    <property type="entry name" value="UBQ"/>
    <property type="match status" value="1"/>
</dbReference>
<dbReference type="EMBL" id="HACM01009164">
    <property type="protein sequence ID" value="CRZ09606.1"/>
    <property type="molecule type" value="Transcribed_RNA"/>
</dbReference>
<reference evidence="3" key="1">
    <citation type="submission" date="2015-04" db="EMBL/GenBank/DDBJ databases">
        <title>The genome sequence of the plant pathogenic Rhizarian Plasmodiophora brassicae reveals insights in its biotrophic life cycle and the origin of chitin synthesis.</title>
        <authorList>
            <person name="Schwelm A."/>
            <person name="Fogelqvist J."/>
            <person name="Knaust A."/>
            <person name="Julke S."/>
            <person name="Lilja T."/>
            <person name="Dhandapani V."/>
            <person name="Bonilla-Rosso G."/>
            <person name="Karlsson M."/>
            <person name="Shevchenko A."/>
            <person name="Choi S.R."/>
            <person name="Kim H.G."/>
            <person name="Park J.Y."/>
            <person name="Lim Y.P."/>
            <person name="Ludwig-Muller J."/>
            <person name="Dixelius C."/>
        </authorList>
    </citation>
    <scope>NUCLEOTIDE SEQUENCE</scope>
    <source>
        <tissue evidence="3">Potato root galls</tissue>
    </source>
</reference>
<feature type="non-terminal residue" evidence="3">
    <location>
        <position position="1"/>
    </location>
</feature>
<feature type="compositionally biased region" description="Polar residues" evidence="1">
    <location>
        <begin position="359"/>
        <end position="375"/>
    </location>
</feature>
<feature type="region of interest" description="Disordered" evidence="1">
    <location>
        <begin position="301"/>
        <end position="325"/>
    </location>
</feature>
<feature type="region of interest" description="Disordered" evidence="1">
    <location>
        <begin position="75"/>
        <end position="95"/>
    </location>
</feature>
<dbReference type="Pfam" id="PF00240">
    <property type="entry name" value="ubiquitin"/>
    <property type="match status" value="1"/>
</dbReference>
<name>A0A0H5R700_9EUKA</name>
<feature type="compositionally biased region" description="Polar residues" evidence="1">
    <location>
        <begin position="310"/>
        <end position="325"/>
    </location>
</feature>
<accession>A0A0H5R700</accession>
<feature type="region of interest" description="Disordered" evidence="1">
    <location>
        <begin position="841"/>
        <end position="863"/>
    </location>
</feature>
<evidence type="ECO:0000256" key="1">
    <source>
        <dbReference type="SAM" id="MobiDB-lite"/>
    </source>
</evidence>
<feature type="domain" description="Ubiquitin-like" evidence="2">
    <location>
        <begin position="1"/>
        <end position="78"/>
    </location>
</feature>
<dbReference type="Gene3D" id="3.10.20.90">
    <property type="entry name" value="Phosphatidylinositol 3-kinase Catalytic Subunit, Chain A, domain 1"/>
    <property type="match status" value="1"/>
</dbReference>
<dbReference type="PANTHER" id="PTHR15204:SF0">
    <property type="entry name" value="LARGE PROLINE-RICH PROTEIN BAG6"/>
    <property type="match status" value="1"/>
</dbReference>
<dbReference type="PROSITE" id="PS50053">
    <property type="entry name" value="UBIQUITIN_2"/>
    <property type="match status" value="1"/>
</dbReference>
<organism evidence="3">
    <name type="scientific">Spongospora subterranea</name>
    <dbReference type="NCBI Taxonomy" id="70186"/>
    <lineage>
        <taxon>Eukaryota</taxon>
        <taxon>Sar</taxon>
        <taxon>Rhizaria</taxon>
        <taxon>Endomyxa</taxon>
        <taxon>Phytomyxea</taxon>
        <taxon>Plasmodiophorida</taxon>
        <taxon>Plasmodiophoridae</taxon>
        <taxon>Spongospora</taxon>
    </lineage>
</organism>
<protein>
    <recommendedName>
        <fullName evidence="2">Ubiquitin-like domain-containing protein</fullName>
    </recommendedName>
</protein>
<dbReference type="GO" id="GO:0071818">
    <property type="term" value="C:BAT3 complex"/>
    <property type="evidence" value="ECO:0007669"/>
    <property type="project" value="TreeGrafter"/>
</dbReference>
<feature type="compositionally biased region" description="Polar residues" evidence="1">
    <location>
        <begin position="430"/>
        <end position="451"/>
    </location>
</feature>
<feature type="region of interest" description="Disordered" evidence="1">
    <location>
        <begin position="418"/>
        <end position="453"/>
    </location>
</feature>
<dbReference type="AlphaFoldDB" id="A0A0H5R700"/>
<dbReference type="InterPro" id="IPR029071">
    <property type="entry name" value="Ubiquitin-like_domsf"/>
</dbReference>
<dbReference type="GO" id="GO:0031593">
    <property type="term" value="F:polyubiquitin modification-dependent protein binding"/>
    <property type="evidence" value="ECO:0007669"/>
    <property type="project" value="TreeGrafter"/>
</dbReference>
<sequence length="863" mass="92235">RMRVKLLNGEAFTLDIDVTDTTSVDELKQKIEESAVDAPIARQRVIFRGKVLKEGHLLTEYGIASDSVVHLVIRPENAPNPSSNDAPPQTELAQAPSVGASGGVFMSAVNIGDGEALPDFNDIVNRMLTSIPGAMGGVPASIEMRSIVGQPNPLTMLPVQFSVDTVRQQFNQTAQTLSVPSGVSDLQLSNNVASVGQTTAQAQAVLHRVLELLSQAQPVLERPSQANASEARHSAEEICGLLAQALSPLSTALQHLGHILSIVRLGSAPGEEALAMPSAGVAVAIHAVPEDSQEIAYQSMMPSAPAASSQRQNQHTQSSAESVPASNANANPIMVDFSALNAITPTIHAIASHVSNSTRPAVAPASSSRFPQSNEAPPAVQPNGIQSMLQSVASMLSQARVQPSAPIISPGSASSSAAAAAVPTAHRPGVQSQASSNPGIQQPSNPSTSGNPVDFFSTMLPVVSNILRAPSGTDSLADIASNMMPRSEPTEEEMGPFDAILSRVMSSLSMPDLFAMFSGNWSCLEPLHCELRDALIEHGLQGDDTPQSRRQLTDELTAYVSGQLSSTEAVAPVRSHLNSSADLTEASFDCLHDHIQRLINLILNEPLPATQECPHPFSSMLKTLLTLATGHWIDMSSGMFDDGITSIVTLLRTMIAAKLQSLSPDMAMLATMASGAIANILIRCHGVYLEDRALRTDLSGEEQWMSELPRPIALEWRAIIDQDMETQSVMRAQPAHSDSYSEGHDAKRRKVQQARQAERSKPLNLRATVTRQLSRATSAIDPERRADTVDRYVQSVIDDHPDLLTAYRSQVIQSIQERALNDPDFDPARFPATQSLIVAEAGDGTRLCREETSSSPSSHSQSE</sequence>
<feature type="region of interest" description="Disordered" evidence="1">
    <location>
        <begin position="359"/>
        <end position="382"/>
    </location>
</feature>
<feature type="compositionally biased region" description="Low complexity" evidence="1">
    <location>
        <begin position="75"/>
        <end position="88"/>
    </location>
</feature>
<dbReference type="CDD" id="cd17039">
    <property type="entry name" value="Ubl_ubiquitin_like"/>
    <property type="match status" value="1"/>
</dbReference>
<evidence type="ECO:0000313" key="3">
    <source>
        <dbReference type="EMBL" id="CRZ09606.1"/>
    </source>
</evidence>
<dbReference type="PANTHER" id="PTHR15204">
    <property type="entry name" value="LARGE PROLINE-RICH PROTEIN BAG6"/>
    <property type="match status" value="1"/>
</dbReference>
<dbReference type="InterPro" id="IPR000626">
    <property type="entry name" value="Ubiquitin-like_dom"/>
</dbReference>
<dbReference type="GO" id="GO:0036503">
    <property type="term" value="P:ERAD pathway"/>
    <property type="evidence" value="ECO:0007669"/>
    <property type="project" value="TreeGrafter"/>
</dbReference>
<proteinExistence type="predicted"/>
<dbReference type="SUPFAM" id="SSF54236">
    <property type="entry name" value="Ubiquitin-like"/>
    <property type="match status" value="1"/>
</dbReference>
<feature type="compositionally biased region" description="Low complexity" evidence="1">
    <location>
        <begin position="853"/>
        <end position="863"/>
    </location>
</feature>
<evidence type="ECO:0000259" key="2">
    <source>
        <dbReference type="PROSITE" id="PS50053"/>
    </source>
</evidence>
<dbReference type="GO" id="GO:0051787">
    <property type="term" value="F:misfolded protein binding"/>
    <property type="evidence" value="ECO:0007669"/>
    <property type="project" value="TreeGrafter"/>
</dbReference>
<feature type="region of interest" description="Disordered" evidence="1">
    <location>
        <begin position="730"/>
        <end position="763"/>
    </location>
</feature>